<keyword evidence="1" id="KW-0378">Hydrolase</keyword>
<dbReference type="GO" id="GO:0007165">
    <property type="term" value="P:signal transduction"/>
    <property type="evidence" value="ECO:0007669"/>
    <property type="project" value="InterPro"/>
</dbReference>
<dbReference type="PANTHER" id="PTHR43156:SF2">
    <property type="entry name" value="STAGE II SPORULATION PROTEIN E"/>
    <property type="match status" value="1"/>
</dbReference>
<dbReference type="Gene3D" id="3.60.40.10">
    <property type="entry name" value="PPM-type phosphatase domain"/>
    <property type="match status" value="1"/>
</dbReference>
<keyword evidence="3" id="KW-1133">Transmembrane helix</keyword>
<dbReference type="Proteomes" id="UP000886069">
    <property type="component" value="Unassembled WGS sequence"/>
</dbReference>
<accession>A0A7V2AUJ7</accession>
<dbReference type="InterPro" id="IPR036457">
    <property type="entry name" value="PPM-type-like_dom_sf"/>
</dbReference>
<keyword evidence="3" id="KW-0472">Membrane</keyword>
<feature type="region of interest" description="Disordered" evidence="2">
    <location>
        <begin position="97"/>
        <end position="125"/>
    </location>
</feature>
<dbReference type="EMBL" id="DSEC01000236">
    <property type="protein sequence ID" value="HER43469.1"/>
    <property type="molecule type" value="Genomic_DNA"/>
</dbReference>
<evidence type="ECO:0000313" key="5">
    <source>
        <dbReference type="EMBL" id="HER43469.1"/>
    </source>
</evidence>
<dbReference type="SUPFAM" id="SSF81606">
    <property type="entry name" value="PP2C-like"/>
    <property type="match status" value="1"/>
</dbReference>
<dbReference type="Pfam" id="PF00672">
    <property type="entry name" value="HAMP"/>
    <property type="match status" value="1"/>
</dbReference>
<reference evidence="5" key="1">
    <citation type="journal article" date="2020" name="mSystems">
        <title>Genome- and Community-Level Interaction Insights into Carbon Utilization and Element Cycling Functions of Hydrothermarchaeota in Hydrothermal Sediment.</title>
        <authorList>
            <person name="Zhou Z."/>
            <person name="Liu Y."/>
            <person name="Xu W."/>
            <person name="Pan J."/>
            <person name="Luo Z.H."/>
            <person name="Li M."/>
        </authorList>
    </citation>
    <scope>NUCLEOTIDE SEQUENCE [LARGE SCALE GENOMIC DNA]</scope>
    <source>
        <strain evidence="5">SpSt-1233</strain>
    </source>
</reference>
<dbReference type="SMART" id="SM00304">
    <property type="entry name" value="HAMP"/>
    <property type="match status" value="1"/>
</dbReference>
<dbReference type="GO" id="GO:0016791">
    <property type="term" value="F:phosphatase activity"/>
    <property type="evidence" value="ECO:0007669"/>
    <property type="project" value="TreeGrafter"/>
</dbReference>
<dbReference type="PANTHER" id="PTHR43156">
    <property type="entry name" value="STAGE II SPORULATION PROTEIN E-RELATED"/>
    <property type="match status" value="1"/>
</dbReference>
<dbReference type="InterPro" id="IPR003660">
    <property type="entry name" value="HAMP_dom"/>
</dbReference>
<feature type="domain" description="HAMP" evidence="4">
    <location>
        <begin position="191"/>
        <end position="243"/>
    </location>
</feature>
<feature type="transmembrane region" description="Helical" evidence="3">
    <location>
        <begin position="174"/>
        <end position="194"/>
    </location>
</feature>
<dbReference type="InterPro" id="IPR001932">
    <property type="entry name" value="PPM-type_phosphatase-like_dom"/>
</dbReference>
<dbReference type="InterPro" id="IPR052016">
    <property type="entry name" value="Bact_Sigma-Reg"/>
</dbReference>
<dbReference type="SMART" id="SM00331">
    <property type="entry name" value="PP2C_SIG"/>
    <property type="match status" value="1"/>
</dbReference>
<proteinExistence type="predicted"/>
<dbReference type="GO" id="GO:0016020">
    <property type="term" value="C:membrane"/>
    <property type="evidence" value="ECO:0007669"/>
    <property type="project" value="InterPro"/>
</dbReference>
<evidence type="ECO:0000256" key="2">
    <source>
        <dbReference type="SAM" id="MobiDB-lite"/>
    </source>
</evidence>
<comment type="caution">
    <text evidence="5">The sequence shown here is derived from an EMBL/GenBank/DDBJ whole genome shotgun (WGS) entry which is preliminary data.</text>
</comment>
<protein>
    <submittedName>
        <fullName evidence="5">HAMP domain-containing protein</fullName>
    </submittedName>
</protein>
<dbReference type="Pfam" id="PF07228">
    <property type="entry name" value="SpoIIE"/>
    <property type="match status" value="1"/>
</dbReference>
<feature type="transmembrane region" description="Helical" evidence="3">
    <location>
        <begin position="6"/>
        <end position="30"/>
    </location>
</feature>
<evidence type="ECO:0000256" key="1">
    <source>
        <dbReference type="ARBA" id="ARBA00022801"/>
    </source>
</evidence>
<dbReference type="Gene3D" id="6.10.340.10">
    <property type="match status" value="1"/>
</dbReference>
<name>A0A7V2AUJ7_UNCEI</name>
<sequence>MKAVGLKVQITVLVILLLAGIVAAFSWMVATNERRMLLDEARRRVLLSARVVSMGVSRVLAAGSVESELRLLITSLKKADPSIASIKVVDLEGESIGRPDGPPYRGGYGGSSDSTAPGPHRPPQNEELIEEEHWFEAAVPVARLHEPFGTVYVRYSKDDVTLAVDGINKRLMRLGLIAIAAGAFVSLVLAGHIARPVSALTRSVEAFGRGTLDRDIEVHSIREIQTLAHAFNDMARRIRSDRKGLVEKKRMEKELEIAHEIQGTLLPSSLPHLVDYEMDVYYHPASHVGGDYFDLIPLGDKHLFVVVGDVAGKGVPGLVIMAMVRVIVRALALERERPADLLRQLNILLEKDMKKNIFVTLFCGLLDAERGILDFASAAHMPLLVYRGKDRTVRMIGTRTKPLGLFPDAVFSKDLEEKRVALEPGDLFMQYTDGLNEMKNESREEFGIERIMQIAVDEAAGGARHFIKHIKRRLSEFKGGERQSDDLTLLAISALPEGMERAPVEKMELLDAVVFD</sequence>
<dbReference type="SUPFAM" id="SSF158472">
    <property type="entry name" value="HAMP domain-like"/>
    <property type="match status" value="1"/>
</dbReference>
<dbReference type="CDD" id="cd06225">
    <property type="entry name" value="HAMP"/>
    <property type="match status" value="1"/>
</dbReference>
<evidence type="ECO:0000256" key="3">
    <source>
        <dbReference type="SAM" id="Phobius"/>
    </source>
</evidence>
<keyword evidence="3" id="KW-0812">Transmembrane</keyword>
<evidence type="ECO:0000259" key="4">
    <source>
        <dbReference type="PROSITE" id="PS50885"/>
    </source>
</evidence>
<dbReference type="AlphaFoldDB" id="A0A7V2AUJ7"/>
<gene>
    <name evidence="5" type="ORF">ENO08_03320</name>
</gene>
<organism evidence="5">
    <name type="scientific">Eiseniibacteriota bacterium</name>
    <dbReference type="NCBI Taxonomy" id="2212470"/>
    <lineage>
        <taxon>Bacteria</taxon>
        <taxon>Candidatus Eiseniibacteriota</taxon>
    </lineage>
</organism>
<dbReference type="PROSITE" id="PS50885">
    <property type="entry name" value="HAMP"/>
    <property type="match status" value="1"/>
</dbReference>